<sequence length="571" mass="64765">MLVELSIRNFAIIENLTIPFERGLTVLTGETGAGKSIIIDAIGLLVGGRGSVEFVRHGSSRAEIQGLFFIEDHMHAIHNKSTQLGIEINDDQMVILQRDITAQGKSICRVNGKLVTLAILRELGETLVDIHGQHEHQHLMQSERHLSLLDQFAGDKVSGSLREYQHIYKSFVALKNQINQFSENEQKLAHRLDLLQYQLNEIEAAKLNPNEDISLTEERTKLANGEKLYKSVHDSYHALYGDDKGLEWLMHAMNNIEEAAFIDKNLVPFKETISNCYYLLEEAAYSLRDYYESIEFDPNRLNLIEARLNELIQLKRKYGKTVTDILEYASKIEEEIEHLQNREEKIQVLEKQLDSVSEDLLIEARNLTEQRKNAAKQLSKKIHQQLKDLYMEKTKFLIKFKETDISKVDAKDVLFHDDGVDKIEFLLTTNPGEPFKQLAKIASGGEISRIMLALKTIFSTHQGVTSLIFDEVDTGVSGRVAQAIAEKIFNISNNSQVLCITHLPQVAAMATTHLYISKKQLNNKTVTNVTTLSNQEKVEELARMISGVEITELTVSHAKELLDQADKFKGI</sequence>
<evidence type="ECO:0000256" key="8">
    <source>
        <dbReference type="PIRNR" id="PIRNR003128"/>
    </source>
</evidence>
<organism evidence="11 12">
    <name type="scientific">Anaerobacillus arseniciselenatis</name>
    <dbReference type="NCBI Taxonomy" id="85682"/>
    <lineage>
        <taxon>Bacteria</taxon>
        <taxon>Bacillati</taxon>
        <taxon>Bacillota</taxon>
        <taxon>Bacilli</taxon>
        <taxon>Bacillales</taxon>
        <taxon>Bacillaceae</taxon>
        <taxon>Anaerobacillus</taxon>
    </lineage>
</organism>
<dbReference type="PIRSF" id="PIRSF003128">
    <property type="entry name" value="RecN"/>
    <property type="match status" value="1"/>
</dbReference>
<evidence type="ECO:0000256" key="1">
    <source>
        <dbReference type="ARBA" id="ARBA00009441"/>
    </source>
</evidence>
<dbReference type="GO" id="GO:0005524">
    <property type="term" value="F:ATP binding"/>
    <property type="evidence" value="ECO:0007669"/>
    <property type="project" value="UniProtKB-KW"/>
</dbReference>
<dbReference type="InterPro" id="IPR004604">
    <property type="entry name" value="DNA_recomb/repair_RecN"/>
</dbReference>
<dbReference type="PANTHER" id="PTHR11059:SF0">
    <property type="entry name" value="DNA REPAIR PROTEIN RECN"/>
    <property type="match status" value="1"/>
</dbReference>
<protein>
    <recommendedName>
        <fullName evidence="2 8">DNA repair protein RecN</fullName>
    </recommendedName>
    <alternativeName>
        <fullName evidence="7 8">Recombination protein N</fullName>
    </alternativeName>
</protein>
<evidence type="ECO:0000313" key="11">
    <source>
        <dbReference type="EMBL" id="OIJ16021.1"/>
    </source>
</evidence>
<dbReference type="GO" id="GO:0006310">
    <property type="term" value="P:DNA recombination"/>
    <property type="evidence" value="ECO:0007669"/>
    <property type="project" value="InterPro"/>
</dbReference>
<keyword evidence="12" id="KW-1185">Reference proteome</keyword>
<feature type="coiled-coil region" evidence="9">
    <location>
        <begin position="322"/>
        <end position="384"/>
    </location>
</feature>
<proteinExistence type="inferred from homology"/>
<dbReference type="PANTHER" id="PTHR11059">
    <property type="entry name" value="DNA REPAIR PROTEIN RECN"/>
    <property type="match status" value="1"/>
</dbReference>
<dbReference type="Proteomes" id="UP000180098">
    <property type="component" value="Unassembled WGS sequence"/>
</dbReference>
<evidence type="ECO:0000259" key="10">
    <source>
        <dbReference type="Pfam" id="PF13476"/>
    </source>
</evidence>
<dbReference type="GO" id="GO:0009432">
    <property type="term" value="P:SOS response"/>
    <property type="evidence" value="ECO:0007669"/>
    <property type="project" value="TreeGrafter"/>
</dbReference>
<dbReference type="NCBIfam" id="NF008121">
    <property type="entry name" value="PRK10869.1"/>
    <property type="match status" value="1"/>
</dbReference>
<comment type="similarity">
    <text evidence="1 8">Belongs to the RecN family.</text>
</comment>
<comment type="function">
    <text evidence="8">May be involved in recombinational repair of damaged DNA.</text>
</comment>
<keyword evidence="3" id="KW-0547">Nucleotide-binding</keyword>
<dbReference type="Pfam" id="PF13476">
    <property type="entry name" value="AAA_23"/>
    <property type="match status" value="1"/>
</dbReference>
<keyword evidence="4 8" id="KW-0227">DNA damage</keyword>
<accession>A0A1S2LU13</accession>
<keyword evidence="6 8" id="KW-0234">DNA repair</keyword>
<dbReference type="FunFam" id="3.40.50.300:FF:000356">
    <property type="entry name" value="DNA repair protein RecN"/>
    <property type="match status" value="1"/>
</dbReference>
<keyword evidence="5" id="KW-0067">ATP-binding</keyword>
<feature type="domain" description="Rad50/SbcC-type AAA" evidence="10">
    <location>
        <begin position="4"/>
        <end position="205"/>
    </location>
</feature>
<dbReference type="SUPFAM" id="SSF52540">
    <property type="entry name" value="P-loop containing nucleoside triphosphate hydrolases"/>
    <property type="match status" value="1"/>
</dbReference>
<dbReference type="FunFam" id="3.40.50.300:FF:000319">
    <property type="entry name" value="DNA repair protein RecN"/>
    <property type="match status" value="1"/>
</dbReference>
<name>A0A1S2LU13_9BACI</name>
<dbReference type="CDD" id="cd03241">
    <property type="entry name" value="ABC_RecN"/>
    <property type="match status" value="2"/>
</dbReference>
<dbReference type="GO" id="GO:0043590">
    <property type="term" value="C:bacterial nucleoid"/>
    <property type="evidence" value="ECO:0007669"/>
    <property type="project" value="TreeGrafter"/>
</dbReference>
<dbReference type="AlphaFoldDB" id="A0A1S2LU13"/>
<evidence type="ECO:0000256" key="4">
    <source>
        <dbReference type="ARBA" id="ARBA00022763"/>
    </source>
</evidence>
<evidence type="ECO:0000256" key="5">
    <source>
        <dbReference type="ARBA" id="ARBA00022840"/>
    </source>
</evidence>
<dbReference type="InterPro" id="IPR038729">
    <property type="entry name" value="Rad50/SbcC_AAA"/>
</dbReference>
<evidence type="ECO:0000256" key="7">
    <source>
        <dbReference type="ARBA" id="ARBA00033408"/>
    </source>
</evidence>
<evidence type="ECO:0000256" key="6">
    <source>
        <dbReference type="ARBA" id="ARBA00023204"/>
    </source>
</evidence>
<keyword evidence="9" id="KW-0175">Coiled coil</keyword>
<evidence type="ECO:0000256" key="2">
    <source>
        <dbReference type="ARBA" id="ARBA00021315"/>
    </source>
</evidence>
<evidence type="ECO:0000256" key="9">
    <source>
        <dbReference type="SAM" id="Coils"/>
    </source>
</evidence>
<evidence type="ECO:0000256" key="3">
    <source>
        <dbReference type="ARBA" id="ARBA00022741"/>
    </source>
</evidence>
<dbReference type="RefSeq" id="WP_071311946.1">
    <property type="nucleotide sequence ID" value="NZ_MLQQ01000001.1"/>
</dbReference>
<dbReference type="EMBL" id="MLQQ01000001">
    <property type="protein sequence ID" value="OIJ16021.1"/>
    <property type="molecule type" value="Genomic_DNA"/>
</dbReference>
<dbReference type="OrthoDB" id="9806954at2"/>
<dbReference type="GO" id="GO:0006281">
    <property type="term" value="P:DNA repair"/>
    <property type="evidence" value="ECO:0007669"/>
    <property type="project" value="UniProtKB-KW"/>
</dbReference>
<gene>
    <name evidence="11" type="ORF">BKP35_03300</name>
</gene>
<comment type="caution">
    <text evidence="11">The sequence shown here is derived from an EMBL/GenBank/DDBJ whole genome shotgun (WGS) entry which is preliminary data.</text>
</comment>
<dbReference type="InterPro" id="IPR027417">
    <property type="entry name" value="P-loop_NTPase"/>
</dbReference>
<reference evidence="11 12" key="1">
    <citation type="submission" date="2016-10" db="EMBL/GenBank/DDBJ databases">
        <title>Draft genome sequences of four alkaliphilic bacteria belonging to the Anaerobacillus genus.</title>
        <authorList>
            <person name="Bassil N.M."/>
            <person name="Lloyd J.R."/>
        </authorList>
    </citation>
    <scope>NUCLEOTIDE SEQUENCE [LARGE SCALE GENOMIC DNA]</scope>
    <source>
        <strain evidence="11 12">DSM 15340</strain>
    </source>
</reference>
<evidence type="ECO:0000313" key="12">
    <source>
        <dbReference type="Proteomes" id="UP000180098"/>
    </source>
</evidence>
<dbReference type="NCBIfam" id="TIGR00634">
    <property type="entry name" value="recN"/>
    <property type="match status" value="1"/>
</dbReference>
<dbReference type="Gene3D" id="3.40.50.300">
    <property type="entry name" value="P-loop containing nucleotide triphosphate hydrolases"/>
    <property type="match status" value="2"/>
</dbReference>